<dbReference type="VEuPathDB" id="FungiDB:PLEOSDRAFT_165427"/>
<name>A0A067NYQ9_PLEO1</name>
<accession>A0A067NYQ9</accession>
<evidence type="ECO:0000313" key="1">
    <source>
        <dbReference type="EMBL" id="KDQ32125.1"/>
    </source>
</evidence>
<dbReference type="AlphaFoldDB" id="A0A067NYQ9"/>
<dbReference type="InParanoid" id="A0A067NYQ9"/>
<reference evidence="2" key="1">
    <citation type="journal article" date="2014" name="Proc. Natl. Acad. Sci. U.S.A.">
        <title>Extensive sampling of basidiomycete genomes demonstrates inadequacy of the white-rot/brown-rot paradigm for wood decay fungi.</title>
        <authorList>
            <person name="Riley R."/>
            <person name="Salamov A.A."/>
            <person name="Brown D.W."/>
            <person name="Nagy L.G."/>
            <person name="Floudas D."/>
            <person name="Held B.W."/>
            <person name="Levasseur A."/>
            <person name="Lombard V."/>
            <person name="Morin E."/>
            <person name="Otillar R."/>
            <person name="Lindquist E.A."/>
            <person name="Sun H."/>
            <person name="LaButti K.M."/>
            <person name="Schmutz J."/>
            <person name="Jabbour D."/>
            <person name="Luo H."/>
            <person name="Baker S.E."/>
            <person name="Pisabarro A.G."/>
            <person name="Walton J.D."/>
            <person name="Blanchette R.A."/>
            <person name="Henrissat B."/>
            <person name="Martin F."/>
            <person name="Cullen D."/>
            <person name="Hibbett D.S."/>
            <person name="Grigoriev I.V."/>
        </authorList>
    </citation>
    <scope>NUCLEOTIDE SEQUENCE [LARGE SCALE GENOMIC DNA]</scope>
    <source>
        <strain evidence="2">PC15</strain>
    </source>
</reference>
<sequence length="145" mass="16357">MVSHFHNYTLPLNAATLVTFHDAAQKGLGLRICQVMISTATSASRKEPTVDELATFFIFQHEISKAVESILLADILAPLPEKIILEGDGYTLAGTEARRDWRFGATINARWGKEPLVPTDSKWRFLFEVRKKPIETMAKQRISEK</sequence>
<gene>
    <name evidence="1" type="ORF">PLEOSDRAFT_165427</name>
</gene>
<evidence type="ECO:0000313" key="2">
    <source>
        <dbReference type="Proteomes" id="UP000027073"/>
    </source>
</evidence>
<dbReference type="HOGENOM" id="CLU_149505_0_0_1"/>
<organism evidence="1 2">
    <name type="scientific">Pleurotus ostreatus (strain PC15)</name>
    <name type="common">Oyster mushroom</name>
    <dbReference type="NCBI Taxonomy" id="1137138"/>
    <lineage>
        <taxon>Eukaryota</taxon>
        <taxon>Fungi</taxon>
        <taxon>Dikarya</taxon>
        <taxon>Basidiomycota</taxon>
        <taxon>Agaricomycotina</taxon>
        <taxon>Agaricomycetes</taxon>
        <taxon>Agaricomycetidae</taxon>
        <taxon>Agaricales</taxon>
        <taxon>Pleurotineae</taxon>
        <taxon>Pleurotaceae</taxon>
        <taxon>Pleurotus</taxon>
    </lineage>
</organism>
<dbReference type="OrthoDB" id="2748218at2759"/>
<dbReference type="EMBL" id="KL198005">
    <property type="protein sequence ID" value="KDQ32125.1"/>
    <property type="molecule type" value="Genomic_DNA"/>
</dbReference>
<dbReference type="Proteomes" id="UP000027073">
    <property type="component" value="Unassembled WGS sequence"/>
</dbReference>
<protein>
    <submittedName>
        <fullName evidence="1">Uncharacterized protein</fullName>
    </submittedName>
</protein>
<proteinExistence type="predicted"/>